<protein>
    <submittedName>
        <fullName evidence="1">Uncharacterized protein</fullName>
    </submittedName>
</protein>
<dbReference type="EMBL" id="UINC01066936">
    <property type="protein sequence ID" value="SVB98127.1"/>
    <property type="molecule type" value="Genomic_DNA"/>
</dbReference>
<evidence type="ECO:0000313" key="1">
    <source>
        <dbReference type="EMBL" id="SVB98127.1"/>
    </source>
</evidence>
<gene>
    <name evidence="1" type="ORF">METZ01_LOCUS250981</name>
</gene>
<reference evidence="1" key="1">
    <citation type="submission" date="2018-05" db="EMBL/GenBank/DDBJ databases">
        <authorList>
            <person name="Lanie J.A."/>
            <person name="Ng W.-L."/>
            <person name="Kazmierczak K.M."/>
            <person name="Andrzejewski T.M."/>
            <person name="Davidsen T.M."/>
            <person name="Wayne K.J."/>
            <person name="Tettelin H."/>
            <person name="Glass J.I."/>
            <person name="Rusch D."/>
            <person name="Podicherti R."/>
            <person name="Tsui H.-C.T."/>
            <person name="Winkler M.E."/>
        </authorList>
    </citation>
    <scope>NUCLEOTIDE SEQUENCE</scope>
</reference>
<feature type="non-terminal residue" evidence="1">
    <location>
        <position position="31"/>
    </location>
</feature>
<organism evidence="1">
    <name type="scientific">marine metagenome</name>
    <dbReference type="NCBI Taxonomy" id="408172"/>
    <lineage>
        <taxon>unclassified sequences</taxon>
        <taxon>metagenomes</taxon>
        <taxon>ecological metagenomes</taxon>
    </lineage>
</organism>
<name>A0A382IFW8_9ZZZZ</name>
<sequence length="31" mass="3377">MSETAEQNIAELMRRLGKRARQAGAELACAT</sequence>
<dbReference type="AlphaFoldDB" id="A0A382IFW8"/>
<proteinExistence type="predicted"/>
<accession>A0A382IFW8</accession>